<feature type="chain" id="PRO_5007294134" evidence="5">
    <location>
        <begin position="20"/>
        <end position="416"/>
    </location>
</feature>
<feature type="domain" description="Peptidase M20 dimerisation" evidence="6">
    <location>
        <begin position="205"/>
        <end position="303"/>
    </location>
</feature>
<dbReference type="SUPFAM" id="SSF53187">
    <property type="entry name" value="Zn-dependent exopeptidases"/>
    <property type="match status" value="1"/>
</dbReference>
<evidence type="ECO:0000259" key="6">
    <source>
        <dbReference type="Pfam" id="PF07687"/>
    </source>
</evidence>
<comment type="cofactor">
    <cofactor evidence="4">
        <name>Zn(2+)</name>
        <dbReference type="ChEBI" id="CHEBI:29105"/>
    </cofactor>
    <text evidence="4">Binds 2 Zn(2+) ions per subunit.</text>
</comment>
<dbReference type="AlphaFoldDB" id="A0A137NUC0"/>
<accession>A0A137NUC0</accession>
<dbReference type="InterPro" id="IPR002933">
    <property type="entry name" value="Peptidase_M20"/>
</dbReference>
<keyword evidence="8" id="KW-1185">Reference proteome</keyword>
<dbReference type="Gene3D" id="3.40.630.10">
    <property type="entry name" value="Zn peptidases"/>
    <property type="match status" value="1"/>
</dbReference>
<organism evidence="7 8">
    <name type="scientific">Conidiobolus coronatus (strain ATCC 28846 / CBS 209.66 / NRRL 28638)</name>
    <name type="common">Delacroixia coronata</name>
    <dbReference type="NCBI Taxonomy" id="796925"/>
    <lineage>
        <taxon>Eukaryota</taxon>
        <taxon>Fungi</taxon>
        <taxon>Fungi incertae sedis</taxon>
        <taxon>Zoopagomycota</taxon>
        <taxon>Entomophthoromycotina</taxon>
        <taxon>Entomophthoromycetes</taxon>
        <taxon>Entomophthorales</taxon>
        <taxon>Ancylistaceae</taxon>
        <taxon>Conidiobolus</taxon>
    </lineage>
</organism>
<dbReference type="PROSITE" id="PS00759">
    <property type="entry name" value="ARGE_DAPE_CPG2_2"/>
    <property type="match status" value="1"/>
</dbReference>
<feature type="binding site" evidence="4">
    <location>
        <position position="192"/>
    </location>
    <ligand>
        <name>Zn(2+)</name>
        <dbReference type="ChEBI" id="CHEBI:29105"/>
        <label>1</label>
    </ligand>
</feature>
<dbReference type="GO" id="GO:0004046">
    <property type="term" value="F:aminoacylase activity"/>
    <property type="evidence" value="ECO:0007669"/>
    <property type="project" value="TreeGrafter"/>
</dbReference>
<dbReference type="InterPro" id="IPR036264">
    <property type="entry name" value="Bact_exopeptidase_dim_dom"/>
</dbReference>
<dbReference type="Gene3D" id="3.30.70.360">
    <property type="match status" value="1"/>
</dbReference>
<dbReference type="OrthoDB" id="3064516at2759"/>
<evidence type="ECO:0000256" key="1">
    <source>
        <dbReference type="ARBA" id="ARBA00006247"/>
    </source>
</evidence>
<feature type="binding site" evidence="4">
    <location>
        <position position="385"/>
    </location>
    <ligand>
        <name>Zn(2+)</name>
        <dbReference type="ChEBI" id="CHEBI:29105"/>
        <label>2</label>
    </ligand>
</feature>
<evidence type="ECO:0000256" key="5">
    <source>
        <dbReference type="SAM" id="SignalP"/>
    </source>
</evidence>
<dbReference type="InterPro" id="IPR011650">
    <property type="entry name" value="Peptidase_M20_dimer"/>
</dbReference>
<dbReference type="STRING" id="796925.A0A137NUC0"/>
<dbReference type="GO" id="GO:0046872">
    <property type="term" value="F:metal ion binding"/>
    <property type="evidence" value="ECO:0007669"/>
    <property type="project" value="UniProtKB-KW"/>
</dbReference>
<feature type="signal peptide" evidence="5">
    <location>
        <begin position="1"/>
        <end position="19"/>
    </location>
</feature>
<keyword evidence="2" id="KW-0378">Hydrolase</keyword>
<sequence>MKLILPVIYLSSFICCTSTTNSTVTLIQKLSEYTKFATISETSNYQEAANWLSKHIKEIGLDLTVINCNPKKPIIIGSWPGKNPSLESILINTHYDVVPANPSLWKTDPFVAELKEYKGEQVIFGRGTQDDKSLTIMQLEALRSLKKGGFVPKRSIHISIVPGEEIGDVEGMDCLIDSKEFKALRVGAALDEGFPSQDASYNVFYGERASWKVNVTANGDTGHASKFIENLAINKLQKFMKYADLFRTEEEIRSKFTEIGKTTTLNLVRMGGGTANNVVPDTLWLMYGIRVSPSIGTEKMRKLLNLWSSRAKVSLELSNAVEPTISPHDSSKAHFYSTILNTFKSLGVSTNSQIFPGATDSRKLRFKGIPSYGTTPCNKVEAKAHDHNEYVPVRCMQFGLVFYTSLIQNVSELEEL</sequence>
<protein>
    <submittedName>
        <fullName evidence="7">Zn-dependent exopeptidase</fullName>
    </submittedName>
</protein>
<evidence type="ECO:0000256" key="4">
    <source>
        <dbReference type="PIRSR" id="PIRSR036696-2"/>
    </source>
</evidence>
<name>A0A137NUC0_CONC2</name>
<dbReference type="PIRSF" id="PIRSF036696">
    <property type="entry name" value="ACY-1"/>
    <property type="match status" value="1"/>
</dbReference>
<evidence type="ECO:0000256" key="3">
    <source>
        <dbReference type="PIRSR" id="PIRSR036696-1"/>
    </source>
</evidence>
<feature type="active site" description="Proton acceptor" evidence="3">
    <location>
        <position position="164"/>
    </location>
</feature>
<feature type="active site" evidence="3">
    <location>
        <position position="96"/>
    </location>
</feature>
<evidence type="ECO:0000313" key="7">
    <source>
        <dbReference type="EMBL" id="KXN66403.1"/>
    </source>
</evidence>
<dbReference type="InterPro" id="IPR052083">
    <property type="entry name" value="Aminoacylase-1_M20A"/>
</dbReference>
<dbReference type="Pfam" id="PF07687">
    <property type="entry name" value="M20_dimer"/>
    <property type="match status" value="1"/>
</dbReference>
<comment type="similarity">
    <text evidence="1">Belongs to the peptidase M20A family.</text>
</comment>
<dbReference type="PANTHER" id="PTHR45892">
    <property type="entry name" value="AMINOACYLASE-1"/>
    <property type="match status" value="1"/>
</dbReference>
<keyword evidence="5" id="KW-0732">Signal</keyword>
<feature type="binding site" evidence="4">
    <location>
        <position position="130"/>
    </location>
    <ligand>
        <name>Zn(2+)</name>
        <dbReference type="ChEBI" id="CHEBI:29105"/>
        <label>1</label>
    </ligand>
</feature>
<gene>
    <name evidence="7" type="ORF">CONCODRAFT_80497</name>
</gene>
<feature type="binding site" evidence="4">
    <location>
        <position position="94"/>
    </location>
    <ligand>
        <name>Zn(2+)</name>
        <dbReference type="ChEBI" id="CHEBI:29105"/>
        <label>1</label>
    </ligand>
</feature>
<feature type="binding site" evidence="4">
    <location>
        <position position="165"/>
    </location>
    <ligand>
        <name>Zn(2+)</name>
        <dbReference type="ChEBI" id="CHEBI:29105"/>
        <label>2</label>
    </ligand>
</feature>
<keyword evidence="4" id="KW-0862">Zinc</keyword>
<dbReference type="EMBL" id="KQ964730">
    <property type="protein sequence ID" value="KXN66403.1"/>
    <property type="molecule type" value="Genomic_DNA"/>
</dbReference>
<dbReference type="SUPFAM" id="SSF55031">
    <property type="entry name" value="Bacterial exopeptidase dimerisation domain"/>
    <property type="match status" value="1"/>
</dbReference>
<dbReference type="InterPro" id="IPR001261">
    <property type="entry name" value="ArgE/DapE_CS"/>
</dbReference>
<reference evidence="7 8" key="1">
    <citation type="journal article" date="2015" name="Genome Biol. Evol.">
        <title>Phylogenomic analyses indicate that early fungi evolved digesting cell walls of algal ancestors of land plants.</title>
        <authorList>
            <person name="Chang Y."/>
            <person name="Wang S."/>
            <person name="Sekimoto S."/>
            <person name="Aerts A.L."/>
            <person name="Choi C."/>
            <person name="Clum A."/>
            <person name="LaButti K.M."/>
            <person name="Lindquist E.A."/>
            <person name="Yee Ngan C."/>
            <person name="Ohm R.A."/>
            <person name="Salamov A.A."/>
            <person name="Grigoriev I.V."/>
            <person name="Spatafora J.W."/>
            <person name="Berbee M.L."/>
        </authorList>
    </citation>
    <scope>NUCLEOTIDE SEQUENCE [LARGE SCALE GENOMIC DNA]</scope>
    <source>
        <strain evidence="7 8">NRRL 28638</strain>
    </source>
</reference>
<evidence type="ECO:0000256" key="2">
    <source>
        <dbReference type="ARBA" id="ARBA00022801"/>
    </source>
</evidence>
<feature type="binding site" evidence="4">
    <location>
        <position position="130"/>
    </location>
    <ligand>
        <name>Zn(2+)</name>
        <dbReference type="ChEBI" id="CHEBI:29105"/>
        <label>2</label>
    </ligand>
</feature>
<dbReference type="PANTHER" id="PTHR45892:SF1">
    <property type="entry name" value="AMINOACYLASE-1"/>
    <property type="match status" value="1"/>
</dbReference>
<proteinExistence type="inferred from homology"/>
<keyword evidence="4" id="KW-0479">Metal-binding</keyword>
<dbReference type="Gene3D" id="1.10.150.900">
    <property type="match status" value="1"/>
</dbReference>
<evidence type="ECO:0000313" key="8">
    <source>
        <dbReference type="Proteomes" id="UP000070444"/>
    </source>
</evidence>
<dbReference type="Proteomes" id="UP000070444">
    <property type="component" value="Unassembled WGS sequence"/>
</dbReference>
<dbReference type="Pfam" id="PF01546">
    <property type="entry name" value="Peptidase_M20"/>
    <property type="match status" value="1"/>
</dbReference>